<dbReference type="InterPro" id="IPR038659">
    <property type="entry name" value="AOX_sf"/>
</dbReference>
<reference evidence="2" key="2">
    <citation type="journal article" date="2008" name="Nucleic Acids Res.">
        <title>The rice annotation project database (RAP-DB): 2008 update.</title>
        <authorList>
            <consortium name="The rice annotation project (RAP)"/>
        </authorList>
    </citation>
    <scope>GENOME REANNOTATION</scope>
    <source>
        <strain evidence="2">cv. Nipponbare</strain>
    </source>
</reference>
<sequence length="44" mass="5480">PAAFISMLHMYETFGWWRRADYIKVHFAESWNEFHHLLIMEVRL</sequence>
<dbReference type="KEGG" id="dosa:Os03g0847500"/>
<protein>
    <submittedName>
        <fullName evidence="1">Os03g0847500 protein</fullName>
    </submittedName>
</protein>
<dbReference type="AlphaFoldDB" id="C7J042"/>
<proteinExistence type="predicted"/>
<organism evidence="1 2">
    <name type="scientific">Oryza sativa subsp. japonica</name>
    <name type="common">Rice</name>
    <dbReference type="NCBI Taxonomy" id="39947"/>
    <lineage>
        <taxon>Eukaryota</taxon>
        <taxon>Viridiplantae</taxon>
        <taxon>Streptophyta</taxon>
        <taxon>Embryophyta</taxon>
        <taxon>Tracheophyta</taxon>
        <taxon>Spermatophyta</taxon>
        <taxon>Magnoliopsida</taxon>
        <taxon>Liliopsida</taxon>
        <taxon>Poales</taxon>
        <taxon>Poaceae</taxon>
        <taxon>BOP clade</taxon>
        <taxon>Oryzoideae</taxon>
        <taxon>Oryzeae</taxon>
        <taxon>Oryzinae</taxon>
        <taxon>Oryza</taxon>
        <taxon>Oryza sativa</taxon>
    </lineage>
</organism>
<dbReference type="EMBL" id="AP008209">
    <property type="protein sequence ID" value="BAH92443.1"/>
    <property type="molecule type" value="Genomic_DNA"/>
</dbReference>
<feature type="non-terminal residue" evidence="1">
    <location>
        <position position="1"/>
    </location>
</feature>
<name>C7J042_ORYSJ</name>
<gene>
    <name evidence="1" type="ordered locus">Os03g0847500</name>
</gene>
<evidence type="ECO:0000313" key="2">
    <source>
        <dbReference type="Proteomes" id="UP000000763"/>
    </source>
</evidence>
<dbReference type="Proteomes" id="UP000000763">
    <property type="component" value="Chromosome 3"/>
</dbReference>
<evidence type="ECO:0000313" key="1">
    <source>
        <dbReference type="EMBL" id="BAH92443.1"/>
    </source>
</evidence>
<reference evidence="1 2" key="1">
    <citation type="journal article" date="2005" name="Nature">
        <title>The map-based sequence of the rice genome.</title>
        <authorList>
            <consortium name="International rice genome sequencing project (IRGSP)"/>
            <person name="Matsumoto T."/>
            <person name="Wu J."/>
            <person name="Kanamori H."/>
            <person name="Katayose Y."/>
            <person name="Fujisawa M."/>
            <person name="Namiki N."/>
            <person name="Mizuno H."/>
            <person name="Yamamoto K."/>
            <person name="Antonio B.A."/>
            <person name="Baba T."/>
            <person name="Sakata K."/>
            <person name="Nagamura Y."/>
            <person name="Aoki H."/>
            <person name="Arikawa K."/>
            <person name="Arita K."/>
            <person name="Bito T."/>
            <person name="Chiden Y."/>
            <person name="Fujitsuka N."/>
            <person name="Fukunaka R."/>
            <person name="Hamada M."/>
            <person name="Harada C."/>
            <person name="Hayashi A."/>
            <person name="Hijishita S."/>
            <person name="Honda M."/>
            <person name="Hosokawa S."/>
            <person name="Ichikawa Y."/>
            <person name="Idonuma A."/>
            <person name="Iijima M."/>
            <person name="Ikeda M."/>
            <person name="Ikeno M."/>
            <person name="Ito K."/>
            <person name="Ito S."/>
            <person name="Ito T."/>
            <person name="Ito Y."/>
            <person name="Ito Y."/>
            <person name="Iwabuchi A."/>
            <person name="Kamiya K."/>
            <person name="Karasawa W."/>
            <person name="Kurita K."/>
            <person name="Katagiri S."/>
            <person name="Kikuta A."/>
            <person name="Kobayashi H."/>
            <person name="Kobayashi N."/>
            <person name="Machita K."/>
            <person name="Maehara T."/>
            <person name="Masukawa M."/>
            <person name="Mizubayashi T."/>
            <person name="Mukai Y."/>
            <person name="Nagasaki H."/>
            <person name="Nagata Y."/>
            <person name="Naito S."/>
            <person name="Nakashima M."/>
            <person name="Nakama Y."/>
            <person name="Nakamichi Y."/>
            <person name="Nakamura M."/>
            <person name="Meguro A."/>
            <person name="Negishi M."/>
            <person name="Ohta I."/>
            <person name="Ohta T."/>
            <person name="Okamoto M."/>
            <person name="Ono N."/>
            <person name="Saji S."/>
            <person name="Sakaguchi M."/>
            <person name="Sakai K."/>
            <person name="Shibata M."/>
            <person name="Shimokawa T."/>
            <person name="Song J."/>
            <person name="Takazaki Y."/>
            <person name="Terasawa K."/>
            <person name="Tsugane M."/>
            <person name="Tsuji K."/>
            <person name="Ueda S."/>
            <person name="Waki K."/>
            <person name="Yamagata H."/>
            <person name="Yamamoto M."/>
            <person name="Yamamoto S."/>
            <person name="Yamane H."/>
            <person name="Yoshiki S."/>
            <person name="Yoshihara R."/>
            <person name="Yukawa K."/>
            <person name="Zhong H."/>
            <person name="Yano M."/>
            <person name="Yuan Q."/>
            <person name="Ouyang S."/>
            <person name="Liu J."/>
            <person name="Jones K.M."/>
            <person name="Gansberger K."/>
            <person name="Moffat K."/>
            <person name="Hill J."/>
            <person name="Bera J."/>
            <person name="Fadrosh D."/>
            <person name="Jin S."/>
            <person name="Johri S."/>
            <person name="Kim M."/>
            <person name="Overton L."/>
            <person name="Reardon M."/>
            <person name="Tsitrin T."/>
            <person name="Vuong H."/>
            <person name="Weaver B."/>
            <person name="Ciecko A."/>
            <person name="Tallon L."/>
            <person name="Jackson J."/>
            <person name="Pai G."/>
            <person name="Aken S.V."/>
            <person name="Utterback T."/>
            <person name="Reidmuller S."/>
            <person name="Feldblyum T."/>
            <person name="Hsiao J."/>
            <person name="Zismann V."/>
            <person name="Iobst S."/>
            <person name="de Vazeille A.R."/>
            <person name="Buell C.R."/>
            <person name="Ying K."/>
            <person name="Li Y."/>
            <person name="Lu T."/>
            <person name="Huang Y."/>
            <person name="Zhao Q."/>
            <person name="Feng Q."/>
            <person name="Zhang L."/>
            <person name="Zhu J."/>
            <person name="Weng Q."/>
            <person name="Mu J."/>
            <person name="Lu Y."/>
            <person name="Fan D."/>
            <person name="Liu Y."/>
            <person name="Guan J."/>
            <person name="Zhang Y."/>
            <person name="Yu S."/>
            <person name="Liu X."/>
            <person name="Zhang Y."/>
            <person name="Hong G."/>
            <person name="Han B."/>
            <person name="Choisne N."/>
            <person name="Demange N."/>
            <person name="Orjeda G."/>
            <person name="Samain S."/>
            <person name="Cattolico L."/>
            <person name="Pelletier E."/>
            <person name="Couloux A."/>
            <person name="Segurens B."/>
            <person name="Wincker P."/>
            <person name="D'Hont A."/>
            <person name="Scarpelli C."/>
            <person name="Weissenbach J."/>
            <person name="Salanoubat M."/>
            <person name="Quetier F."/>
            <person name="Yu Y."/>
            <person name="Kim H.R."/>
            <person name="Rambo T."/>
            <person name="Currie J."/>
            <person name="Collura K."/>
            <person name="Luo M."/>
            <person name="Yang T."/>
            <person name="Ammiraju J.S.S."/>
            <person name="Engler F."/>
            <person name="Soderlund C."/>
            <person name="Wing R.A."/>
            <person name="Palmer L.E."/>
            <person name="de la Bastide M."/>
            <person name="Spiegel L."/>
            <person name="Nascimento L."/>
            <person name="Zutavern T."/>
            <person name="O'Shaughnessy A."/>
            <person name="Dike S."/>
            <person name="Dedhia N."/>
            <person name="Preston R."/>
            <person name="Balija V."/>
            <person name="McCombie W.R."/>
            <person name="Chow T."/>
            <person name="Chen H."/>
            <person name="Chung M."/>
            <person name="Chen C."/>
            <person name="Shaw J."/>
            <person name="Wu H."/>
            <person name="Hsiao K."/>
            <person name="Chao Y."/>
            <person name="Chu M."/>
            <person name="Cheng C."/>
            <person name="Hour A."/>
            <person name="Lee P."/>
            <person name="Lin S."/>
            <person name="Lin Y."/>
            <person name="Liou J."/>
            <person name="Liu S."/>
            <person name="Hsing Y."/>
            <person name="Raghuvanshi S."/>
            <person name="Mohanty A."/>
            <person name="Bharti A.K."/>
            <person name="Gaur A."/>
            <person name="Gupta V."/>
            <person name="Kumar D."/>
            <person name="Ravi V."/>
            <person name="Vij S."/>
            <person name="Kapur A."/>
            <person name="Khurana P."/>
            <person name="Khurana P."/>
            <person name="Khurana J.P."/>
            <person name="Tyagi A.K."/>
            <person name="Gaikwad K."/>
            <person name="Singh A."/>
            <person name="Dalal V."/>
            <person name="Srivastava S."/>
            <person name="Dixit A."/>
            <person name="Pal A.K."/>
            <person name="Ghazi I.A."/>
            <person name="Yadav M."/>
            <person name="Pandit A."/>
            <person name="Bhargava A."/>
            <person name="Sureshbabu K."/>
            <person name="Batra K."/>
            <person name="Sharma T.R."/>
            <person name="Mohapatra T."/>
            <person name="Singh N.K."/>
            <person name="Messing J."/>
            <person name="Nelson A.B."/>
            <person name="Fuks G."/>
            <person name="Kavchok S."/>
            <person name="Keizer G."/>
            <person name="Linton E."/>
            <person name="Llaca V."/>
            <person name="Song R."/>
            <person name="Tanyolac B."/>
            <person name="Young S."/>
            <person name="Ho-Il K."/>
            <person name="Hahn J.H."/>
            <person name="Sangsakoo G."/>
            <person name="Vanavichit A."/>
            <person name="de Mattos Luiz.A.T."/>
            <person name="Zimmer P.D."/>
            <person name="Malone G."/>
            <person name="Dellagostin O."/>
            <person name="de Oliveira A.C."/>
            <person name="Bevan M."/>
            <person name="Bancroft I."/>
            <person name="Minx P."/>
            <person name="Cordum H."/>
            <person name="Wilson R."/>
            <person name="Cheng Z."/>
            <person name="Jin W."/>
            <person name="Jiang J."/>
            <person name="Leong S.A."/>
            <person name="Iwama H."/>
            <person name="Gojobori T."/>
            <person name="Itoh T."/>
            <person name="Niimura Y."/>
            <person name="Fujii Y."/>
            <person name="Habara T."/>
            <person name="Sakai H."/>
            <person name="Sato Y."/>
            <person name="Wilson G."/>
            <person name="Kumar K."/>
            <person name="McCouch S."/>
            <person name="Juretic N."/>
            <person name="Hoen D."/>
            <person name="Wright S."/>
            <person name="Bruskiewich R."/>
            <person name="Bureau T."/>
            <person name="Miyao A."/>
            <person name="Hirochika H."/>
            <person name="Nishikawa T."/>
            <person name="Kadowaki K."/>
            <person name="Sugiura M."/>
            <person name="Burr B."/>
            <person name="Sasaki T."/>
        </authorList>
    </citation>
    <scope>NUCLEOTIDE SEQUENCE [LARGE SCALE GENOMIC DNA]</scope>
    <source>
        <strain evidence="2">cv. Nipponbare</strain>
    </source>
</reference>
<dbReference type="Gene3D" id="1.20.1260.140">
    <property type="entry name" value="Alternative oxidase"/>
    <property type="match status" value="1"/>
</dbReference>
<accession>C7J042</accession>